<proteinExistence type="predicted"/>
<organism evidence="1 2">
    <name type="scientific">Holotrichia oblita</name>
    <name type="common">Chafer beetle</name>
    <dbReference type="NCBI Taxonomy" id="644536"/>
    <lineage>
        <taxon>Eukaryota</taxon>
        <taxon>Metazoa</taxon>
        <taxon>Ecdysozoa</taxon>
        <taxon>Arthropoda</taxon>
        <taxon>Hexapoda</taxon>
        <taxon>Insecta</taxon>
        <taxon>Pterygota</taxon>
        <taxon>Neoptera</taxon>
        <taxon>Endopterygota</taxon>
        <taxon>Coleoptera</taxon>
        <taxon>Polyphaga</taxon>
        <taxon>Scarabaeiformia</taxon>
        <taxon>Scarabaeidae</taxon>
        <taxon>Melolonthinae</taxon>
        <taxon>Holotrichia</taxon>
    </lineage>
</organism>
<dbReference type="Proteomes" id="UP001056778">
    <property type="component" value="Chromosome 5"/>
</dbReference>
<protein>
    <submittedName>
        <fullName evidence="1">Cortistatin</fullName>
    </submittedName>
</protein>
<evidence type="ECO:0000313" key="2">
    <source>
        <dbReference type="Proteomes" id="UP001056778"/>
    </source>
</evidence>
<reference evidence="1" key="1">
    <citation type="submission" date="2022-04" db="EMBL/GenBank/DDBJ databases">
        <title>Chromosome-scale genome assembly of Holotrichia oblita Faldermann.</title>
        <authorList>
            <person name="Rongchong L."/>
        </authorList>
    </citation>
    <scope>NUCLEOTIDE SEQUENCE</scope>
    <source>
        <strain evidence="1">81SQS9</strain>
    </source>
</reference>
<keyword evidence="2" id="KW-1185">Reference proteome</keyword>
<sequence>MTDKKLRSGIHLDTKEISKDVGNELGIDFDESAIELVGEMIYKKILMYGSDLEAFCKHAKRSTITTDDVKLLCRNNTSLKNFVEQECPTARNEVTNLKNKRKVTALVINDD</sequence>
<gene>
    <name evidence="1" type="ORF">MML48_5g00020907</name>
</gene>
<dbReference type="EMBL" id="CM043019">
    <property type="protein sequence ID" value="KAI4462356.1"/>
    <property type="molecule type" value="Genomic_DNA"/>
</dbReference>
<name>A0ACB9T6C9_HOLOL</name>
<comment type="caution">
    <text evidence="1">The sequence shown here is derived from an EMBL/GenBank/DDBJ whole genome shotgun (WGS) entry which is preliminary data.</text>
</comment>
<evidence type="ECO:0000313" key="1">
    <source>
        <dbReference type="EMBL" id="KAI4462356.1"/>
    </source>
</evidence>
<accession>A0ACB9T6C9</accession>